<gene>
    <name evidence="1" type="ORF">CcrPW_gp413c</name>
</gene>
<evidence type="ECO:0000313" key="1">
    <source>
        <dbReference type="EMBL" id="AXQ68952.1"/>
    </source>
</evidence>
<dbReference type="Proteomes" id="UP000259026">
    <property type="component" value="Segment"/>
</dbReference>
<accession>A0A385EDL9</accession>
<reference evidence="2" key="1">
    <citation type="submission" date="2018-07" db="EMBL/GenBank/DDBJ databases">
        <title>Giant CbK-like Caulobacter bacteriophages have genetically divergent genomes.</title>
        <authorList>
            <person name="Wilson K.M."/>
            <person name="Ely B."/>
        </authorList>
    </citation>
    <scope>NUCLEOTIDE SEQUENCE [LARGE SCALE GENOMIC DNA]</scope>
</reference>
<protein>
    <submittedName>
        <fullName evidence="1">Uncharacterized protein</fullName>
    </submittedName>
</protein>
<organism evidence="1 2">
    <name type="scientific">Caulobacter phage CcrPW</name>
    <dbReference type="NCBI Taxonomy" id="2283271"/>
    <lineage>
        <taxon>Viruses</taxon>
        <taxon>Duplodnaviria</taxon>
        <taxon>Heunggongvirae</taxon>
        <taxon>Uroviricota</taxon>
        <taxon>Caudoviricetes</taxon>
        <taxon>Jeanschmidtviridae</taxon>
        <taxon>Colossusvirus</taxon>
        <taxon>Colossusvirus PW</taxon>
    </lineage>
</organism>
<evidence type="ECO:0000313" key="2">
    <source>
        <dbReference type="Proteomes" id="UP000259026"/>
    </source>
</evidence>
<dbReference type="EMBL" id="MH588545">
    <property type="protein sequence ID" value="AXQ68952.1"/>
    <property type="molecule type" value="Genomic_DNA"/>
</dbReference>
<proteinExistence type="predicted"/>
<reference evidence="1 2" key="2">
    <citation type="submission" date="2018-09" db="EMBL/GenBank/DDBJ databases">
        <title>Giant CbK-like Caulobacter bacteriophages have genetically divergent genomes.</title>
        <authorList>
            <person name="Wilson K."/>
            <person name="Ely B."/>
        </authorList>
    </citation>
    <scope>NUCLEOTIDE SEQUENCE [LARGE SCALE GENOMIC DNA]</scope>
</reference>
<name>A0A385EDL9_9CAUD</name>
<sequence length="64" mass="7043">MKIKDLRQAIADLDDDLDVKIIGRDGLAWDIRANPQALPFDKLGRYSLGAEQGSPLALALMMDC</sequence>
<keyword evidence="2" id="KW-1185">Reference proteome</keyword>